<dbReference type="SMART" id="SM00576">
    <property type="entry name" value="BTP"/>
    <property type="match status" value="1"/>
</dbReference>
<dbReference type="GO" id="GO:0046982">
    <property type="term" value="F:protein heterodimerization activity"/>
    <property type="evidence" value="ECO:0007669"/>
    <property type="project" value="InterPro"/>
</dbReference>
<dbReference type="Gene3D" id="1.10.20.10">
    <property type="entry name" value="Histone, subunit A"/>
    <property type="match status" value="1"/>
</dbReference>
<protein>
    <submittedName>
        <fullName evidence="7">Transcription initiation factor TFIID subunit 8</fullName>
    </submittedName>
</protein>
<dbReference type="Proteomes" id="UP000623129">
    <property type="component" value="Unassembled WGS sequence"/>
</dbReference>
<evidence type="ECO:0000313" key="7">
    <source>
        <dbReference type="EMBL" id="KAF3333950.1"/>
    </source>
</evidence>
<dbReference type="GO" id="GO:0005669">
    <property type="term" value="C:transcription factor TFIID complex"/>
    <property type="evidence" value="ECO:0007669"/>
    <property type="project" value="InterPro"/>
</dbReference>
<dbReference type="EMBL" id="SWLB01000010">
    <property type="protein sequence ID" value="KAF3333950.1"/>
    <property type="molecule type" value="Genomic_DNA"/>
</dbReference>
<comment type="subcellular location">
    <subcellularLocation>
        <location evidence="1">Nucleus</location>
    </subcellularLocation>
</comment>
<evidence type="ECO:0000256" key="3">
    <source>
        <dbReference type="ARBA" id="ARBA00023163"/>
    </source>
</evidence>
<dbReference type="OrthoDB" id="436852at2759"/>
<dbReference type="InterPro" id="IPR009072">
    <property type="entry name" value="Histone-fold"/>
</dbReference>
<evidence type="ECO:0000256" key="2">
    <source>
        <dbReference type="ARBA" id="ARBA00023015"/>
    </source>
</evidence>
<dbReference type="PANTHER" id="PTHR46338:SF1">
    <property type="entry name" value="TRANSCRIPTION INITIATION FACTOR TFIID SUBUNIT 8"/>
    <property type="match status" value="1"/>
</dbReference>
<sequence length="306" mass="34346">MIDGGGDVARGAQIDPPNTLRTRISTSNSQYGHAVSRIAIAQILESSGFEHSYRKPIDALADVMLRYISHVGKLSVFYSNMSGRTNCNVFDVIHALEEIASVQGFAVTRNRKVETFQDAGNEVVGGHRVGYRPFPDPRTYINFSVSNESSVPSQPRERPHFSFGKFFSLNGLDGFAPIGHTNVERENEAVQRNPFLVPPLPHGERQVSDITIEKVFKLFQPLHLYLSTLAGGKITEERGAISTKRPVVRFRIGVYMKSMSKVLSLRDTGFKEDSWTVKEEEMDSKKRRAEMILKESMEKPNELAQL</sequence>
<proteinExistence type="predicted"/>
<dbReference type="PANTHER" id="PTHR46338">
    <property type="entry name" value="TRANSCRIPTION INITIATION FACTOR TFIID SUBUNIT 8"/>
    <property type="match status" value="1"/>
</dbReference>
<name>A0A833QTU1_9POAL</name>
<keyword evidence="3" id="KW-0804">Transcription</keyword>
<evidence type="ECO:0000256" key="4">
    <source>
        <dbReference type="ARBA" id="ARBA00023242"/>
    </source>
</evidence>
<dbReference type="InterPro" id="IPR006565">
    <property type="entry name" value="BTP"/>
</dbReference>
<evidence type="ECO:0000259" key="6">
    <source>
        <dbReference type="SMART" id="SM00576"/>
    </source>
</evidence>
<feature type="domain" description="Bromodomain associated" evidence="6">
    <location>
        <begin position="29"/>
        <end position="105"/>
    </location>
</feature>
<evidence type="ECO:0000313" key="8">
    <source>
        <dbReference type="Proteomes" id="UP000623129"/>
    </source>
</evidence>
<evidence type="ECO:0000256" key="5">
    <source>
        <dbReference type="SAM" id="MobiDB-lite"/>
    </source>
</evidence>
<dbReference type="Pfam" id="PF07524">
    <property type="entry name" value="Bromo_TP"/>
    <property type="match status" value="1"/>
</dbReference>
<accession>A0A833QTU1</accession>
<keyword evidence="4" id="KW-0539">Nucleus</keyword>
<dbReference type="AlphaFoldDB" id="A0A833QTU1"/>
<feature type="region of interest" description="Disordered" evidence="5">
    <location>
        <begin position="1"/>
        <end position="23"/>
    </location>
</feature>
<comment type="caution">
    <text evidence="7">The sequence shown here is derived from an EMBL/GenBank/DDBJ whole genome shotgun (WGS) entry which is preliminary data.</text>
</comment>
<dbReference type="InterPro" id="IPR037818">
    <property type="entry name" value="TAF8"/>
</dbReference>
<dbReference type="CDD" id="cd00076">
    <property type="entry name" value="HFD_SF"/>
    <property type="match status" value="1"/>
</dbReference>
<gene>
    <name evidence="7" type="ORF">FCM35_KLT01641</name>
</gene>
<keyword evidence="8" id="KW-1185">Reference proteome</keyword>
<organism evidence="7 8">
    <name type="scientific">Carex littledalei</name>
    <dbReference type="NCBI Taxonomy" id="544730"/>
    <lineage>
        <taxon>Eukaryota</taxon>
        <taxon>Viridiplantae</taxon>
        <taxon>Streptophyta</taxon>
        <taxon>Embryophyta</taxon>
        <taxon>Tracheophyta</taxon>
        <taxon>Spermatophyta</taxon>
        <taxon>Magnoliopsida</taxon>
        <taxon>Liliopsida</taxon>
        <taxon>Poales</taxon>
        <taxon>Cyperaceae</taxon>
        <taxon>Cyperoideae</taxon>
        <taxon>Cariceae</taxon>
        <taxon>Carex</taxon>
        <taxon>Carex subgen. Euthyceras</taxon>
    </lineage>
</organism>
<keyword evidence="2" id="KW-0805">Transcription regulation</keyword>
<evidence type="ECO:0000256" key="1">
    <source>
        <dbReference type="ARBA" id="ARBA00004123"/>
    </source>
</evidence>
<reference evidence="7" key="1">
    <citation type="submission" date="2020-01" db="EMBL/GenBank/DDBJ databases">
        <title>Genome sequence of Kobresia littledalei, the first chromosome-level genome in the family Cyperaceae.</title>
        <authorList>
            <person name="Qu G."/>
        </authorList>
    </citation>
    <scope>NUCLEOTIDE SEQUENCE</scope>
    <source>
        <strain evidence="7">C.B.Clarke</strain>
        <tissue evidence="7">Leaf</tissue>
    </source>
</reference>